<keyword evidence="3 8" id="KW-0812">Transmembrane</keyword>
<proteinExistence type="inferred from homology"/>
<feature type="transmembrane region" description="Helical" evidence="8">
    <location>
        <begin position="268"/>
        <end position="293"/>
    </location>
</feature>
<feature type="transmembrane region" description="Helical" evidence="8">
    <location>
        <begin position="490"/>
        <end position="510"/>
    </location>
</feature>
<evidence type="ECO:0000313" key="11">
    <source>
        <dbReference type="Proteomes" id="UP000618818"/>
    </source>
</evidence>
<gene>
    <name evidence="10" type="ORF">IEZ26_04065</name>
</gene>
<evidence type="ECO:0000256" key="1">
    <source>
        <dbReference type="ARBA" id="ARBA00004651"/>
    </source>
</evidence>
<feature type="transmembrane region" description="Helical" evidence="8">
    <location>
        <begin position="440"/>
        <end position="469"/>
    </location>
</feature>
<evidence type="ECO:0000259" key="9">
    <source>
        <dbReference type="Pfam" id="PF02687"/>
    </source>
</evidence>
<comment type="subcellular location">
    <subcellularLocation>
        <location evidence="1">Cell membrane</location>
        <topology evidence="1">Multi-pass membrane protein</topology>
    </subcellularLocation>
</comment>
<sequence>MKGWRPALLIAWRDALRHRGRSALVLVMISLPVLAVSAAAVVIQTADVSGVEGADRRLGAADARIRTEGRGRVFQSPDPMGGMWGQLEEIDTDAPPTDDDVRALLPADARLLPITSGWSRARLDDRLIDFSTTGVDLTDPMAEGLFELETGRLPDAPGEVVTNAAMLAKGLALGDTLDVDGTTLTLVGVGVDATIRDTPVLIGAPDDLPSPGDNVGEWLVEAGPVPWSTVLDLNALGAIVTSRSVLADPPDVASTAEQMGYDTGRDELLAVATLIVVMALIEVVLLAGPAFAVGARRHARTLALIAASGGTPAQARRVILGSGVVLGLVASAIGLVLGLVVGWAVLPLVQRFNNEWFGPFELPWRYLAAIVAFGIVSAVLASVVPAWLASRQDVVAVLAGRRGDRKPRASTPVVGLAMLGAGIATSVYGAATSDDSSAGAYWIGASAIVSVLGMILVVPVVVSTVARLARRLPLTPRYAARDAARHRTRTVPAVAAVAATVAGVVALGIATESQELADEKTYSAQAPMGTGVLAWTAAVLPGEEAPDPAPVWDRIEAAVAEAAPGVDTSELRGPSESLASGGGWTSTTVQSANPAAACCLSTWGPQVVVADTSAGLGLDEAMAATVDRALAAGRAVVLTESVEGRDDVTVRTETWREGNDEAEVTLAETVPAELVAWGPSDRLPAPTSAVLPTSVAEALGIEVSTLQLRLAGDLDPAAETRISESVRGIADDAYIYVERGYERPPEVVVVLLVLGALGGVLMLGGTLTATFLALSDARPDLATLSAVGAAPRTRRRVAASYALVVGFVGAILGAAVGFIPGVAIAQPLTARRGGYATDTTGALVGDPASYLDIPWLLVVTIVLALPLLTAAVVGLTARSRLPLVARLD</sequence>
<evidence type="ECO:0000313" key="10">
    <source>
        <dbReference type="EMBL" id="MBD3923786.1"/>
    </source>
</evidence>
<comment type="caution">
    <text evidence="10">The sequence shown here is derived from an EMBL/GenBank/DDBJ whole genome shotgun (WGS) entry which is preliminary data.</text>
</comment>
<dbReference type="PANTHER" id="PTHR30572">
    <property type="entry name" value="MEMBRANE COMPONENT OF TRANSPORTER-RELATED"/>
    <property type="match status" value="1"/>
</dbReference>
<evidence type="ECO:0000256" key="6">
    <source>
        <dbReference type="ARBA" id="ARBA00038076"/>
    </source>
</evidence>
<feature type="transmembrane region" description="Helical" evidence="8">
    <location>
        <begin position="853"/>
        <end position="877"/>
    </location>
</feature>
<organism evidence="10 11">
    <name type="scientific">Nocardioides cavernae</name>
    <dbReference type="NCBI Taxonomy" id="1921566"/>
    <lineage>
        <taxon>Bacteria</taxon>
        <taxon>Bacillati</taxon>
        <taxon>Actinomycetota</taxon>
        <taxon>Actinomycetes</taxon>
        <taxon>Propionibacteriales</taxon>
        <taxon>Nocardioidaceae</taxon>
        <taxon>Nocardioides</taxon>
    </lineage>
</organism>
<dbReference type="EMBL" id="JACXYZ010000001">
    <property type="protein sequence ID" value="MBD3923786.1"/>
    <property type="molecule type" value="Genomic_DNA"/>
</dbReference>
<evidence type="ECO:0000256" key="8">
    <source>
        <dbReference type="SAM" id="Phobius"/>
    </source>
</evidence>
<feature type="transmembrane region" description="Helical" evidence="8">
    <location>
        <begin position="366"/>
        <end position="388"/>
    </location>
</feature>
<feature type="transmembrane region" description="Helical" evidence="8">
    <location>
        <begin position="409"/>
        <end position="428"/>
    </location>
</feature>
<accession>A0ABR8N6L3</accession>
<dbReference type="InterPro" id="IPR050250">
    <property type="entry name" value="Macrolide_Exporter_MacB"/>
</dbReference>
<comment type="similarity">
    <text evidence="6">Belongs to the ABC-4 integral membrane protein family.</text>
</comment>
<keyword evidence="2" id="KW-1003">Cell membrane</keyword>
<feature type="domain" description="ABC3 transporter permease C-terminal" evidence="9">
    <location>
        <begin position="754"/>
        <end position="869"/>
    </location>
</feature>
<keyword evidence="11" id="KW-1185">Reference proteome</keyword>
<dbReference type="PANTHER" id="PTHR30572:SF4">
    <property type="entry name" value="ABC TRANSPORTER PERMEASE YTRF"/>
    <property type="match status" value="1"/>
</dbReference>
<feature type="transmembrane region" description="Helical" evidence="8">
    <location>
        <begin position="324"/>
        <end position="346"/>
    </location>
</feature>
<feature type="domain" description="ABC3 transporter permease C-terminal" evidence="9">
    <location>
        <begin position="275"/>
        <end position="393"/>
    </location>
</feature>
<dbReference type="Proteomes" id="UP000618818">
    <property type="component" value="Unassembled WGS sequence"/>
</dbReference>
<evidence type="ECO:0000256" key="7">
    <source>
        <dbReference type="SAM" id="MobiDB-lite"/>
    </source>
</evidence>
<dbReference type="RefSeq" id="WP_191193622.1">
    <property type="nucleotide sequence ID" value="NZ_JACXYZ010000001.1"/>
</dbReference>
<evidence type="ECO:0000256" key="4">
    <source>
        <dbReference type="ARBA" id="ARBA00022989"/>
    </source>
</evidence>
<reference evidence="10 11" key="1">
    <citation type="submission" date="2020-09" db="EMBL/GenBank/DDBJ databases">
        <title>novel species in genus Nocardioides.</title>
        <authorList>
            <person name="Zhang G."/>
        </authorList>
    </citation>
    <scope>NUCLEOTIDE SEQUENCE [LARGE SCALE GENOMIC DNA]</scope>
    <source>
        <strain evidence="10 11">KCTC 39551</strain>
    </source>
</reference>
<name>A0ABR8N6L3_9ACTN</name>
<keyword evidence="5 8" id="KW-0472">Membrane</keyword>
<protein>
    <submittedName>
        <fullName evidence="10">ABC transporter permease</fullName>
    </submittedName>
</protein>
<feature type="transmembrane region" description="Helical" evidence="8">
    <location>
        <begin position="801"/>
        <end position="825"/>
    </location>
</feature>
<evidence type="ECO:0000256" key="3">
    <source>
        <dbReference type="ARBA" id="ARBA00022692"/>
    </source>
</evidence>
<evidence type="ECO:0000256" key="2">
    <source>
        <dbReference type="ARBA" id="ARBA00022475"/>
    </source>
</evidence>
<keyword evidence="4 8" id="KW-1133">Transmembrane helix</keyword>
<evidence type="ECO:0000256" key="5">
    <source>
        <dbReference type="ARBA" id="ARBA00023136"/>
    </source>
</evidence>
<feature type="transmembrane region" description="Helical" evidence="8">
    <location>
        <begin position="747"/>
        <end position="774"/>
    </location>
</feature>
<feature type="region of interest" description="Disordered" evidence="7">
    <location>
        <begin position="565"/>
        <end position="585"/>
    </location>
</feature>
<dbReference type="Pfam" id="PF02687">
    <property type="entry name" value="FtsX"/>
    <property type="match status" value="2"/>
</dbReference>
<dbReference type="InterPro" id="IPR003838">
    <property type="entry name" value="ABC3_permease_C"/>
</dbReference>